<sequence>MNTSALHAQLSQTLGCPQLPPSVGQHYQGKVRDTYRQGDRLLLVTSDRLSAFDHVLTTIPFKGEVLNRLTNFWFERTRHIVPNHVLDVPDPNVTVARACQPFAVEIVVRGYLTGSLWRDYQKGTHTAYGLPFPEGLRKDEAFPAPIFTPSTKAPKGQHDEPISEKEILARGLASARDWARITEAARALFLEGQKWARTRGLILVDTKYEFGKVGDDLYVIDEIHTPDSSRYWMADEYEARFSRGEDQRMLDKENLRQWLIRERGFQGHGPLPEIPEDVRVSTAQTYLRAYEQITGTPLVLEPGDVQARIEKNLRARGYL</sequence>
<proteinExistence type="inferred from homology"/>
<comment type="pathway">
    <text evidence="1 8">Purine metabolism; IMP biosynthesis via de novo pathway; 5-amino-1-(5-phospho-D-ribosyl)imidazole-4-carboxamide from 5-amino-1-(5-phospho-D-ribosyl)imidazole-4-carboxylate: step 1/2.</text>
</comment>
<keyword evidence="6 8" id="KW-0067">ATP-binding</keyword>
<dbReference type="PROSITE" id="PS01058">
    <property type="entry name" value="SAICAR_SYNTHETASE_2"/>
    <property type="match status" value="1"/>
</dbReference>
<evidence type="ECO:0000313" key="11">
    <source>
        <dbReference type="Proteomes" id="UP000217289"/>
    </source>
</evidence>
<dbReference type="RefSeq" id="WP_095976478.1">
    <property type="nucleotide sequence ID" value="NZ_CP022163.1"/>
</dbReference>
<dbReference type="OrthoDB" id="9801549at2"/>
<dbReference type="KEGG" id="mbd:MEBOL_001162"/>
<name>A0A250I9A6_9BACT</name>
<protein>
    <recommendedName>
        <fullName evidence="8">Phosphoribosylaminoimidazole-succinocarboxamide synthase</fullName>
        <ecNumber evidence="8">6.3.2.6</ecNumber>
    </recommendedName>
    <alternativeName>
        <fullName evidence="8">SAICAR synthetase</fullName>
    </alternativeName>
</protein>
<keyword evidence="3 8" id="KW-0436">Ligase</keyword>
<dbReference type="Proteomes" id="UP000217289">
    <property type="component" value="Chromosome"/>
</dbReference>
<keyword evidence="11" id="KW-1185">Reference proteome</keyword>
<dbReference type="AlphaFoldDB" id="A0A250I9A6"/>
<keyword evidence="4 8" id="KW-0547">Nucleotide-binding</keyword>
<evidence type="ECO:0000313" key="10">
    <source>
        <dbReference type="EMBL" id="ATB27717.1"/>
    </source>
</evidence>
<evidence type="ECO:0000259" key="9">
    <source>
        <dbReference type="Pfam" id="PF01259"/>
    </source>
</evidence>
<dbReference type="NCBIfam" id="NF010568">
    <property type="entry name" value="PRK13961.1"/>
    <property type="match status" value="1"/>
</dbReference>
<dbReference type="InterPro" id="IPR018236">
    <property type="entry name" value="SAICAR_synthetase_CS"/>
</dbReference>
<dbReference type="UniPathway" id="UPA00074">
    <property type="reaction ID" value="UER00131"/>
</dbReference>
<dbReference type="NCBIfam" id="NF009251">
    <property type="entry name" value="PRK12607.1"/>
    <property type="match status" value="1"/>
</dbReference>
<comment type="similarity">
    <text evidence="2 8">Belongs to the SAICAR synthetase family.</text>
</comment>
<dbReference type="Pfam" id="PF01259">
    <property type="entry name" value="SAICAR_synt"/>
    <property type="match status" value="1"/>
</dbReference>
<dbReference type="Gene3D" id="3.30.470.20">
    <property type="entry name" value="ATP-grasp fold, B domain"/>
    <property type="match status" value="1"/>
</dbReference>
<dbReference type="GO" id="GO:0005524">
    <property type="term" value="F:ATP binding"/>
    <property type="evidence" value="ECO:0007669"/>
    <property type="project" value="UniProtKB-KW"/>
</dbReference>
<dbReference type="GO" id="GO:0004639">
    <property type="term" value="F:phosphoribosylaminoimidazolesuccinocarboxamide synthase activity"/>
    <property type="evidence" value="ECO:0007669"/>
    <property type="project" value="UniProtKB-UniRule"/>
</dbReference>
<dbReference type="Gene3D" id="3.30.200.20">
    <property type="entry name" value="Phosphorylase Kinase, domain 1"/>
    <property type="match status" value="1"/>
</dbReference>
<evidence type="ECO:0000256" key="7">
    <source>
        <dbReference type="ARBA" id="ARBA00048475"/>
    </source>
</evidence>
<evidence type="ECO:0000256" key="1">
    <source>
        <dbReference type="ARBA" id="ARBA00004672"/>
    </source>
</evidence>
<accession>A0A250I9A6</accession>
<evidence type="ECO:0000256" key="6">
    <source>
        <dbReference type="ARBA" id="ARBA00022840"/>
    </source>
</evidence>
<organism evidence="10 11">
    <name type="scientific">Melittangium boletus DSM 14713</name>
    <dbReference type="NCBI Taxonomy" id="1294270"/>
    <lineage>
        <taxon>Bacteria</taxon>
        <taxon>Pseudomonadati</taxon>
        <taxon>Myxococcota</taxon>
        <taxon>Myxococcia</taxon>
        <taxon>Myxococcales</taxon>
        <taxon>Cystobacterineae</taxon>
        <taxon>Archangiaceae</taxon>
        <taxon>Melittangium</taxon>
    </lineage>
</organism>
<dbReference type="EMBL" id="CP022163">
    <property type="protein sequence ID" value="ATB27717.1"/>
    <property type="molecule type" value="Genomic_DNA"/>
</dbReference>
<dbReference type="FunFam" id="3.30.200.20:FF:000199">
    <property type="entry name" value="Phosphoribosylaminoimidazole-succinocarboxamide synthase"/>
    <property type="match status" value="1"/>
</dbReference>
<evidence type="ECO:0000256" key="8">
    <source>
        <dbReference type="HAMAP-Rule" id="MF_00137"/>
    </source>
</evidence>
<feature type="domain" description="SAICAR synthetase/ADE2 N-terminal" evidence="9">
    <location>
        <begin position="26"/>
        <end position="261"/>
    </location>
</feature>
<comment type="catalytic activity">
    <reaction evidence="7 8">
        <text>5-amino-1-(5-phospho-D-ribosyl)imidazole-4-carboxylate + L-aspartate + ATP = (2S)-2-[5-amino-1-(5-phospho-beta-D-ribosyl)imidazole-4-carboxamido]succinate + ADP + phosphate + 2 H(+)</text>
        <dbReference type="Rhea" id="RHEA:22628"/>
        <dbReference type="ChEBI" id="CHEBI:15378"/>
        <dbReference type="ChEBI" id="CHEBI:29991"/>
        <dbReference type="ChEBI" id="CHEBI:30616"/>
        <dbReference type="ChEBI" id="CHEBI:43474"/>
        <dbReference type="ChEBI" id="CHEBI:58443"/>
        <dbReference type="ChEBI" id="CHEBI:77657"/>
        <dbReference type="ChEBI" id="CHEBI:456216"/>
        <dbReference type="EC" id="6.3.2.6"/>
    </reaction>
</comment>
<dbReference type="GO" id="GO:0005737">
    <property type="term" value="C:cytoplasm"/>
    <property type="evidence" value="ECO:0007669"/>
    <property type="project" value="TreeGrafter"/>
</dbReference>
<gene>
    <name evidence="8" type="primary">purC</name>
    <name evidence="10" type="ORF">MEBOL_001162</name>
</gene>
<dbReference type="PANTHER" id="PTHR43700:SF1">
    <property type="entry name" value="PHOSPHORIBOSYLAMINOIMIDAZOLE-SUCCINOCARBOXAMIDE SYNTHASE"/>
    <property type="match status" value="1"/>
</dbReference>
<dbReference type="PANTHER" id="PTHR43700">
    <property type="entry name" value="PHOSPHORIBOSYLAMINOIMIDAZOLE-SUCCINOCARBOXAMIDE SYNTHASE"/>
    <property type="match status" value="1"/>
</dbReference>
<evidence type="ECO:0000256" key="5">
    <source>
        <dbReference type="ARBA" id="ARBA00022755"/>
    </source>
</evidence>
<dbReference type="SUPFAM" id="SSF56104">
    <property type="entry name" value="SAICAR synthase-like"/>
    <property type="match status" value="1"/>
</dbReference>
<dbReference type="CDD" id="cd01414">
    <property type="entry name" value="SAICAR_synt_Sc"/>
    <property type="match status" value="1"/>
</dbReference>
<dbReference type="HAMAP" id="MF_00137">
    <property type="entry name" value="SAICAR_synth"/>
    <property type="match status" value="1"/>
</dbReference>
<dbReference type="EC" id="6.3.2.6" evidence="8"/>
<dbReference type="GO" id="GO:0006189">
    <property type="term" value="P:'de novo' IMP biosynthetic process"/>
    <property type="evidence" value="ECO:0007669"/>
    <property type="project" value="UniProtKB-UniRule"/>
</dbReference>
<evidence type="ECO:0000256" key="2">
    <source>
        <dbReference type="ARBA" id="ARBA00010190"/>
    </source>
</evidence>
<reference evidence="10 11" key="1">
    <citation type="submission" date="2017-06" db="EMBL/GenBank/DDBJ databases">
        <authorList>
            <person name="Kim H.J."/>
            <person name="Triplett B.A."/>
        </authorList>
    </citation>
    <scope>NUCLEOTIDE SEQUENCE [LARGE SCALE GENOMIC DNA]</scope>
    <source>
        <strain evidence="10 11">DSM 14713</strain>
    </source>
</reference>
<evidence type="ECO:0000256" key="3">
    <source>
        <dbReference type="ARBA" id="ARBA00022598"/>
    </source>
</evidence>
<keyword evidence="5 8" id="KW-0658">Purine biosynthesis</keyword>
<dbReference type="InterPro" id="IPR028923">
    <property type="entry name" value="SAICAR_synt/ADE2_N"/>
</dbReference>
<evidence type="ECO:0000256" key="4">
    <source>
        <dbReference type="ARBA" id="ARBA00022741"/>
    </source>
</evidence>